<evidence type="ECO:0000259" key="8">
    <source>
        <dbReference type="PROSITE" id="PS51755"/>
    </source>
</evidence>
<proteinExistence type="inferred from homology"/>
<comment type="similarity">
    <text evidence="1">Belongs to the AfsR/DnrI/RedD regulatory family.</text>
</comment>
<feature type="compositionally biased region" description="Pro residues" evidence="7">
    <location>
        <begin position="275"/>
        <end position="290"/>
    </location>
</feature>
<keyword evidence="10" id="KW-1185">Reference proteome</keyword>
<feature type="compositionally biased region" description="Low complexity" evidence="7">
    <location>
        <begin position="265"/>
        <end position="274"/>
    </location>
</feature>
<sequence>MDLRILGAVGAELDGRPVPLDGSKQRTALAALLLAEGTVLSDERLTVLLWGWQPPATSTRQLYTYVSRLRTRLGSGLRLERHGTGYRMDIGDASFDRTAFRTLAAMGRADLLARRYQDAERRLDQALGLWHGPALTGVTEQLRESEASQLEEARLAALEDHAEAALALGRHTELIPALTHQVALQPIRERLRGQLMTALFRSGRQADALAVYDRGSEALAGELGIDPGPVLRTLRQEILTGALAPPEAPERDTATVSHTPAVAARAAQPEAFPASPAPASPVPAVSPPTLTPATEATALTDRHSPVPATLPAAPADFVGRAAETRELLTALRGRRGAVITGATGTGKSALALRAAEQCREDFPQGRLYADLRTADGGPRAPREVLGWFLSALGVPPERTPGGLDERIQLYRTLLSTRRLLVVLDHAFDDAQVRPLLPGEGPSRTLITGVRSHLASLEGLHMVRLGALEPAEAGQLLAAVAGPERLTASPEAAARIAESCDRLPLALRIAAARLAAHPHWTAGMLADRLARPGRRLAELRLGSLDLRSGLRNVADQLDPADRTAAGILAATGLTRLTAGDAAALLGTAADEAEELLERLVDARLLDAWSTDGANGLCYRFPPLVQLFLQPQHAPAPC</sequence>
<dbReference type="Gene3D" id="1.10.10.10">
    <property type="entry name" value="Winged helix-like DNA-binding domain superfamily/Winged helix DNA-binding domain"/>
    <property type="match status" value="1"/>
</dbReference>
<keyword evidence="5" id="KW-0804">Transcription</keyword>
<keyword evidence="2" id="KW-0902">Two-component regulatory system</keyword>
<gene>
    <name evidence="9" type="ORF">JS521_23975</name>
</gene>
<dbReference type="PANTHER" id="PTHR35807">
    <property type="entry name" value="TRANSCRIPTIONAL REGULATOR REDD-RELATED"/>
    <property type="match status" value="1"/>
</dbReference>
<dbReference type="SMART" id="SM00862">
    <property type="entry name" value="Trans_reg_C"/>
    <property type="match status" value="1"/>
</dbReference>
<keyword evidence="3" id="KW-0805">Transcription regulation</keyword>
<dbReference type="CDD" id="cd15831">
    <property type="entry name" value="BTAD"/>
    <property type="match status" value="1"/>
</dbReference>
<dbReference type="Proteomes" id="UP000712045">
    <property type="component" value="Unassembled WGS sequence"/>
</dbReference>
<dbReference type="SMART" id="SM01043">
    <property type="entry name" value="BTAD"/>
    <property type="match status" value="1"/>
</dbReference>
<dbReference type="InterPro" id="IPR016032">
    <property type="entry name" value="Sig_transdc_resp-reg_C-effctor"/>
</dbReference>
<evidence type="ECO:0000313" key="10">
    <source>
        <dbReference type="Proteomes" id="UP000712045"/>
    </source>
</evidence>
<evidence type="ECO:0000256" key="4">
    <source>
        <dbReference type="ARBA" id="ARBA00023125"/>
    </source>
</evidence>
<protein>
    <submittedName>
        <fullName evidence="9">Winged helix-turn-helix domain-containing protein</fullName>
    </submittedName>
</protein>
<dbReference type="InterPro" id="IPR005158">
    <property type="entry name" value="BTAD"/>
</dbReference>
<organism evidence="9 10">
    <name type="scientific">Streptomyces durocortorensis</name>
    <dbReference type="NCBI Taxonomy" id="2811104"/>
    <lineage>
        <taxon>Bacteria</taxon>
        <taxon>Bacillati</taxon>
        <taxon>Actinomycetota</taxon>
        <taxon>Actinomycetes</taxon>
        <taxon>Kitasatosporales</taxon>
        <taxon>Streptomycetaceae</taxon>
        <taxon>Streptomyces</taxon>
    </lineage>
</organism>
<dbReference type="EMBL" id="JAFEUF010000147">
    <property type="protein sequence ID" value="MBM7056853.1"/>
    <property type="molecule type" value="Genomic_DNA"/>
</dbReference>
<dbReference type="RefSeq" id="WP_205085017.1">
    <property type="nucleotide sequence ID" value="NZ_JAFEUF010000147.1"/>
</dbReference>
<dbReference type="InterPro" id="IPR011990">
    <property type="entry name" value="TPR-like_helical_dom_sf"/>
</dbReference>
<dbReference type="Pfam" id="PF00486">
    <property type="entry name" value="Trans_reg_C"/>
    <property type="match status" value="1"/>
</dbReference>
<evidence type="ECO:0000313" key="9">
    <source>
        <dbReference type="EMBL" id="MBM7056853.1"/>
    </source>
</evidence>
<comment type="caution">
    <text evidence="9">The sequence shown here is derived from an EMBL/GenBank/DDBJ whole genome shotgun (WGS) entry which is preliminary data.</text>
</comment>
<dbReference type="SUPFAM" id="SSF48452">
    <property type="entry name" value="TPR-like"/>
    <property type="match status" value="1"/>
</dbReference>
<dbReference type="SUPFAM" id="SSF46894">
    <property type="entry name" value="C-terminal effector domain of the bipartite response regulators"/>
    <property type="match status" value="1"/>
</dbReference>
<accession>A0ABS2I4W9</accession>
<evidence type="ECO:0000256" key="7">
    <source>
        <dbReference type="SAM" id="MobiDB-lite"/>
    </source>
</evidence>
<evidence type="ECO:0000256" key="3">
    <source>
        <dbReference type="ARBA" id="ARBA00023015"/>
    </source>
</evidence>
<dbReference type="InterPro" id="IPR036388">
    <property type="entry name" value="WH-like_DNA-bd_sf"/>
</dbReference>
<evidence type="ECO:0000256" key="6">
    <source>
        <dbReference type="PROSITE-ProRule" id="PRU01091"/>
    </source>
</evidence>
<feature type="DNA-binding region" description="OmpR/PhoB-type" evidence="6">
    <location>
        <begin position="1"/>
        <end position="90"/>
    </location>
</feature>
<dbReference type="Gene3D" id="3.40.50.300">
    <property type="entry name" value="P-loop containing nucleotide triphosphate hydrolases"/>
    <property type="match status" value="1"/>
</dbReference>
<dbReference type="PROSITE" id="PS51755">
    <property type="entry name" value="OMPR_PHOB"/>
    <property type="match status" value="1"/>
</dbReference>
<feature type="region of interest" description="Disordered" evidence="7">
    <location>
        <begin position="265"/>
        <end position="291"/>
    </location>
</feature>
<evidence type="ECO:0000256" key="1">
    <source>
        <dbReference type="ARBA" id="ARBA00005820"/>
    </source>
</evidence>
<reference evidence="9 10" key="1">
    <citation type="submission" date="2021-02" db="EMBL/GenBank/DDBJ databases">
        <title>Genome Streptomyces sp. RHZ10.</title>
        <authorList>
            <person name="Besaury L."/>
        </authorList>
    </citation>
    <scope>NUCLEOTIDE SEQUENCE [LARGE SCALE GENOMIC DNA]</scope>
    <source>
        <strain evidence="9 10">RHZ10</strain>
    </source>
</reference>
<dbReference type="PANTHER" id="PTHR35807:SF1">
    <property type="entry name" value="TRANSCRIPTIONAL REGULATOR REDD"/>
    <property type="match status" value="1"/>
</dbReference>
<feature type="domain" description="OmpR/PhoB-type" evidence="8">
    <location>
        <begin position="1"/>
        <end position="90"/>
    </location>
</feature>
<dbReference type="InterPro" id="IPR027417">
    <property type="entry name" value="P-loop_NTPase"/>
</dbReference>
<dbReference type="Pfam" id="PF03704">
    <property type="entry name" value="BTAD"/>
    <property type="match status" value="1"/>
</dbReference>
<dbReference type="SUPFAM" id="SSF52540">
    <property type="entry name" value="P-loop containing nucleoside triphosphate hydrolases"/>
    <property type="match status" value="1"/>
</dbReference>
<evidence type="ECO:0000256" key="2">
    <source>
        <dbReference type="ARBA" id="ARBA00023012"/>
    </source>
</evidence>
<dbReference type="Gene3D" id="1.25.40.10">
    <property type="entry name" value="Tetratricopeptide repeat domain"/>
    <property type="match status" value="1"/>
</dbReference>
<name>A0ABS2I4W9_9ACTN</name>
<dbReference type="InterPro" id="IPR051677">
    <property type="entry name" value="AfsR-DnrI-RedD_regulator"/>
</dbReference>
<evidence type="ECO:0000256" key="5">
    <source>
        <dbReference type="ARBA" id="ARBA00023163"/>
    </source>
</evidence>
<keyword evidence="4 6" id="KW-0238">DNA-binding</keyword>
<dbReference type="InterPro" id="IPR001867">
    <property type="entry name" value="OmpR/PhoB-type_DNA-bd"/>
</dbReference>